<dbReference type="Gene3D" id="1.10.3290.10">
    <property type="entry name" value="Fido-like domain"/>
    <property type="match status" value="1"/>
</dbReference>
<evidence type="ECO:0000313" key="10">
    <source>
        <dbReference type="Proteomes" id="UP000638014"/>
    </source>
</evidence>
<comment type="catalytic activity">
    <reaction evidence="7">
        <text>L-tyrosyl-[protein] + ATP = O-(5'-adenylyl)-L-tyrosyl-[protein] + diphosphate</text>
        <dbReference type="Rhea" id="RHEA:54288"/>
        <dbReference type="Rhea" id="RHEA-COMP:10136"/>
        <dbReference type="Rhea" id="RHEA-COMP:13846"/>
        <dbReference type="ChEBI" id="CHEBI:30616"/>
        <dbReference type="ChEBI" id="CHEBI:33019"/>
        <dbReference type="ChEBI" id="CHEBI:46858"/>
        <dbReference type="ChEBI" id="CHEBI:83624"/>
        <dbReference type="EC" id="2.7.7.108"/>
    </reaction>
</comment>
<keyword evidence="10" id="KW-1185">Reference proteome</keyword>
<proteinExistence type="predicted"/>
<keyword evidence="2" id="KW-0548">Nucleotidyltransferase</keyword>
<evidence type="ECO:0000256" key="6">
    <source>
        <dbReference type="ARBA" id="ARBA00047939"/>
    </source>
</evidence>
<evidence type="ECO:0000256" key="2">
    <source>
        <dbReference type="ARBA" id="ARBA00022695"/>
    </source>
</evidence>
<dbReference type="PANTHER" id="PTHR39560:SF1">
    <property type="entry name" value="PROTEIN ADENYLYLTRANSFERASE FIC-RELATED"/>
    <property type="match status" value="1"/>
</dbReference>
<dbReference type="EC" id="2.7.7.108" evidence="5"/>
<dbReference type="PROSITE" id="PS51459">
    <property type="entry name" value="FIDO"/>
    <property type="match status" value="1"/>
</dbReference>
<keyword evidence="4" id="KW-0067">ATP-binding</keyword>
<accession>A0A8J6QNA9</accession>
<dbReference type="GO" id="GO:0051302">
    <property type="term" value="P:regulation of cell division"/>
    <property type="evidence" value="ECO:0007669"/>
    <property type="project" value="TreeGrafter"/>
</dbReference>
<evidence type="ECO:0000313" key="9">
    <source>
        <dbReference type="EMBL" id="MBD1387831.1"/>
    </source>
</evidence>
<evidence type="ECO:0000259" key="8">
    <source>
        <dbReference type="PROSITE" id="PS51459"/>
    </source>
</evidence>
<keyword evidence="1" id="KW-0808">Transferase</keyword>
<keyword evidence="3" id="KW-0547">Nucleotide-binding</keyword>
<dbReference type="InterPro" id="IPR003812">
    <property type="entry name" value="Fido"/>
</dbReference>
<feature type="domain" description="Fido" evidence="8">
    <location>
        <begin position="57"/>
        <end position="192"/>
    </location>
</feature>
<comment type="catalytic activity">
    <reaction evidence="6">
        <text>L-threonyl-[protein] + ATP = 3-O-(5'-adenylyl)-L-threonyl-[protein] + diphosphate</text>
        <dbReference type="Rhea" id="RHEA:54292"/>
        <dbReference type="Rhea" id="RHEA-COMP:11060"/>
        <dbReference type="Rhea" id="RHEA-COMP:13847"/>
        <dbReference type="ChEBI" id="CHEBI:30013"/>
        <dbReference type="ChEBI" id="CHEBI:30616"/>
        <dbReference type="ChEBI" id="CHEBI:33019"/>
        <dbReference type="ChEBI" id="CHEBI:138113"/>
        <dbReference type="EC" id="2.7.7.108"/>
    </reaction>
</comment>
<reference evidence="9" key="1">
    <citation type="submission" date="2020-09" db="EMBL/GenBank/DDBJ databases">
        <title>A novel bacterium of genus Neiella, isolated from South China Sea.</title>
        <authorList>
            <person name="Huang H."/>
            <person name="Mo K."/>
            <person name="Hu Y."/>
        </authorList>
    </citation>
    <scope>NUCLEOTIDE SEQUENCE</scope>
    <source>
        <strain evidence="9">HB171785</strain>
    </source>
</reference>
<dbReference type="Proteomes" id="UP000638014">
    <property type="component" value="Unassembled WGS sequence"/>
</dbReference>
<dbReference type="Pfam" id="PF02661">
    <property type="entry name" value="Fic"/>
    <property type="match status" value="1"/>
</dbReference>
<evidence type="ECO:0000256" key="4">
    <source>
        <dbReference type="ARBA" id="ARBA00022840"/>
    </source>
</evidence>
<evidence type="ECO:0000256" key="1">
    <source>
        <dbReference type="ARBA" id="ARBA00022679"/>
    </source>
</evidence>
<comment type="caution">
    <text evidence="9">The sequence shown here is derived from an EMBL/GenBank/DDBJ whole genome shotgun (WGS) entry which is preliminary data.</text>
</comment>
<dbReference type="GO" id="GO:0005524">
    <property type="term" value="F:ATP binding"/>
    <property type="evidence" value="ECO:0007669"/>
    <property type="project" value="UniProtKB-KW"/>
</dbReference>
<name>A0A8J6QNA9_9GAMM</name>
<dbReference type="SUPFAM" id="SSF140931">
    <property type="entry name" value="Fic-like"/>
    <property type="match status" value="1"/>
</dbReference>
<dbReference type="AlphaFoldDB" id="A0A8J6QNA9"/>
<dbReference type="PANTHER" id="PTHR39560">
    <property type="entry name" value="PROTEIN ADENYLYLTRANSFERASE FIC-RELATED"/>
    <property type="match status" value="1"/>
</dbReference>
<dbReference type="EMBL" id="JACXAF010000001">
    <property type="protein sequence ID" value="MBD1387831.1"/>
    <property type="molecule type" value="Genomic_DNA"/>
</dbReference>
<sequence>MPDKYGVEQDHYCYQGSDVLINLLNITDPTELSEAEAAFSLARYEAYESQGLALEDFDLAHLQKLHHHLFQDLYTWAGNIRTVDISKGETRFCNCQLIEKNASKLLSQIPLLVNLTSTSEQIKLLAELFCELNVIHPFREGNGRAQRFFFEELAFTLGLSVIWPDISKEKWVEANVHGFYGNLKPLENIFSEAISELD</sequence>
<evidence type="ECO:0000256" key="5">
    <source>
        <dbReference type="ARBA" id="ARBA00034531"/>
    </source>
</evidence>
<dbReference type="InterPro" id="IPR036597">
    <property type="entry name" value="Fido-like_dom_sf"/>
</dbReference>
<organism evidence="9 10">
    <name type="scientific">Neiella litorisoli</name>
    <dbReference type="NCBI Taxonomy" id="2771431"/>
    <lineage>
        <taxon>Bacteria</taxon>
        <taxon>Pseudomonadati</taxon>
        <taxon>Pseudomonadota</taxon>
        <taxon>Gammaproteobacteria</taxon>
        <taxon>Alteromonadales</taxon>
        <taxon>Echinimonadaceae</taxon>
        <taxon>Neiella</taxon>
    </lineage>
</organism>
<dbReference type="RefSeq" id="WP_191142970.1">
    <property type="nucleotide sequence ID" value="NZ_JACXAF010000001.1"/>
</dbReference>
<gene>
    <name evidence="9" type="ORF">IC617_00175</name>
</gene>
<protein>
    <recommendedName>
        <fullName evidence="5">protein adenylyltransferase</fullName>
        <ecNumber evidence="5">2.7.7.108</ecNumber>
    </recommendedName>
</protein>
<dbReference type="GO" id="GO:0070733">
    <property type="term" value="F:AMPylase activity"/>
    <property type="evidence" value="ECO:0007669"/>
    <property type="project" value="UniProtKB-EC"/>
</dbReference>
<evidence type="ECO:0000256" key="7">
    <source>
        <dbReference type="ARBA" id="ARBA00048696"/>
    </source>
</evidence>
<evidence type="ECO:0000256" key="3">
    <source>
        <dbReference type="ARBA" id="ARBA00022741"/>
    </source>
</evidence>